<gene>
    <name evidence="2" type="ORF">SE17_00020</name>
</gene>
<sequence length="255" mass="29197">MHMPQPDLFADLAFGLYAFFKRDSHIGMNRLVQDAHIFALAREITYYCANSISVVMNHALKDQVSAHIHQIQRTFAEQRPALLLPDASTEDVRVWHEQMLAANALDIQQRVDFQAVLVEQIGNTFLEGMARFGELYNECSTPVEEAFLIGLFGLRDSWPRLLDSAAFTSHYAIGSYRVAFIIVDHHRRIAIDIESHSPDERTTEMGAADRARNRYLENEGWKILHFHRREIEMDLNRCIQIVNHTLKGLPLAGAL</sequence>
<keyword evidence="3" id="KW-1185">Reference proteome</keyword>
<dbReference type="AlphaFoldDB" id="A0A0P9HJ39"/>
<dbReference type="Pfam" id="PF04480">
    <property type="entry name" value="DUF559"/>
    <property type="match status" value="1"/>
</dbReference>
<comment type="caution">
    <text evidence="2">The sequence shown here is derived from an EMBL/GenBank/DDBJ whole genome shotgun (WGS) entry which is preliminary data.</text>
</comment>
<organism evidence="2 3">
    <name type="scientific">Kouleothrix aurantiaca</name>
    <dbReference type="NCBI Taxonomy" id="186479"/>
    <lineage>
        <taxon>Bacteria</taxon>
        <taxon>Bacillati</taxon>
        <taxon>Chloroflexota</taxon>
        <taxon>Chloroflexia</taxon>
        <taxon>Chloroflexales</taxon>
        <taxon>Roseiflexineae</taxon>
        <taxon>Roseiflexaceae</taxon>
        <taxon>Kouleothrix</taxon>
    </lineage>
</organism>
<dbReference type="EMBL" id="LJCR01000001">
    <property type="protein sequence ID" value="KPV55025.1"/>
    <property type="molecule type" value="Genomic_DNA"/>
</dbReference>
<protein>
    <recommendedName>
        <fullName evidence="1">DUF559 domain-containing protein</fullName>
    </recommendedName>
</protein>
<dbReference type="Proteomes" id="UP000050509">
    <property type="component" value="Unassembled WGS sequence"/>
</dbReference>
<feature type="domain" description="DUF559" evidence="1">
    <location>
        <begin position="161"/>
        <end position="244"/>
    </location>
</feature>
<evidence type="ECO:0000313" key="2">
    <source>
        <dbReference type="EMBL" id="KPV55025.1"/>
    </source>
</evidence>
<reference evidence="2 3" key="1">
    <citation type="submission" date="2015-09" db="EMBL/GenBank/DDBJ databases">
        <title>Draft genome sequence of Kouleothrix aurantiaca JCM 19913.</title>
        <authorList>
            <person name="Hemp J."/>
        </authorList>
    </citation>
    <scope>NUCLEOTIDE SEQUENCE [LARGE SCALE GENOMIC DNA]</scope>
    <source>
        <strain evidence="2 3">COM-B</strain>
    </source>
</reference>
<evidence type="ECO:0000259" key="1">
    <source>
        <dbReference type="Pfam" id="PF04480"/>
    </source>
</evidence>
<dbReference type="Gene3D" id="3.40.960.10">
    <property type="entry name" value="VSR Endonuclease"/>
    <property type="match status" value="1"/>
</dbReference>
<name>A0A0P9HJ39_9CHLR</name>
<accession>A0A0P9HJ39</accession>
<evidence type="ECO:0000313" key="3">
    <source>
        <dbReference type="Proteomes" id="UP000050509"/>
    </source>
</evidence>
<proteinExistence type="predicted"/>
<dbReference type="InterPro" id="IPR007569">
    <property type="entry name" value="DUF559"/>
</dbReference>